<organism evidence="2 3">
    <name type="scientific">Janibacter melonis</name>
    <dbReference type="NCBI Taxonomy" id="262209"/>
    <lineage>
        <taxon>Bacteria</taxon>
        <taxon>Bacillati</taxon>
        <taxon>Actinomycetota</taxon>
        <taxon>Actinomycetes</taxon>
        <taxon>Micrococcales</taxon>
        <taxon>Intrasporangiaceae</taxon>
        <taxon>Janibacter</taxon>
    </lineage>
</organism>
<evidence type="ECO:0000256" key="1">
    <source>
        <dbReference type="SAM" id="MobiDB-lite"/>
    </source>
</evidence>
<dbReference type="STRING" id="262209.AWH69_00065"/>
<evidence type="ECO:0008006" key="4">
    <source>
        <dbReference type="Google" id="ProtNLM"/>
    </source>
</evidence>
<gene>
    <name evidence="2" type="ORF">AWH69_00065</name>
</gene>
<keyword evidence="3" id="KW-1185">Reference proteome</keyword>
<feature type="region of interest" description="Disordered" evidence="1">
    <location>
        <begin position="230"/>
        <end position="250"/>
    </location>
</feature>
<dbReference type="AlphaFoldDB" id="A0A176QEQ7"/>
<evidence type="ECO:0000313" key="3">
    <source>
        <dbReference type="Proteomes" id="UP000076976"/>
    </source>
</evidence>
<sequence>MAATRTRAVKSDAVLAAAVETAREAVVAVADPGTVGEHESFAMDEDRLGTHYFTCTAPGYHGWRWAVSLARVPRAKVATVCETHLVPGAEALLSPQWLPWAERLQPGDVGPGDVTPKIDDDPNLVAGFEATGDEDVDEVGFFELGLGRPRVLSAEGREAAAQRWYDGEHGPSAAVAVKASEHCSSCGYFVPMAGALRPVFGVCANEWSPSDGSVVSLDHGCGAHSEVDMAAPEPERVSAPVLDEETLEEL</sequence>
<evidence type="ECO:0000313" key="2">
    <source>
        <dbReference type="EMBL" id="OAB88256.1"/>
    </source>
</evidence>
<accession>A0A176QEQ7</accession>
<dbReference type="Proteomes" id="UP000076976">
    <property type="component" value="Unassembled WGS sequence"/>
</dbReference>
<dbReference type="Pfam" id="PF11228">
    <property type="entry name" value="DUF3027"/>
    <property type="match status" value="1"/>
</dbReference>
<comment type="caution">
    <text evidence="2">The sequence shown here is derived from an EMBL/GenBank/DDBJ whole genome shotgun (WGS) entry which is preliminary data.</text>
</comment>
<dbReference type="InterPro" id="IPR021391">
    <property type="entry name" value="DUF3027"/>
</dbReference>
<reference evidence="2 3" key="1">
    <citation type="submission" date="2016-01" db="EMBL/GenBank/DDBJ databases">
        <title>Janibacter melonis strain CD11_4 genome sequencing and assembly.</title>
        <authorList>
            <person name="Nair G.R."/>
            <person name="Kaur G."/>
            <person name="Chander A.M."/>
            <person name="Mayilraj S."/>
        </authorList>
    </citation>
    <scope>NUCLEOTIDE SEQUENCE [LARGE SCALE GENOMIC DNA]</scope>
    <source>
        <strain evidence="2 3">CD11-4</strain>
    </source>
</reference>
<proteinExistence type="predicted"/>
<name>A0A176QEQ7_9MICO</name>
<dbReference type="RefSeq" id="WP_068269676.1">
    <property type="nucleotide sequence ID" value="NZ_LQZG01000001.1"/>
</dbReference>
<protein>
    <recommendedName>
        <fullName evidence="4">DUF3027 domain-containing protein</fullName>
    </recommendedName>
</protein>
<dbReference type="EMBL" id="LQZG01000001">
    <property type="protein sequence ID" value="OAB88256.1"/>
    <property type="molecule type" value="Genomic_DNA"/>
</dbReference>